<dbReference type="Proteomes" id="UP000539350">
    <property type="component" value="Unassembled WGS sequence"/>
</dbReference>
<dbReference type="Gene3D" id="3.40.50.1240">
    <property type="entry name" value="Phosphoglycerate mutase-like"/>
    <property type="match status" value="1"/>
</dbReference>
<dbReference type="AlphaFoldDB" id="A0A7W2TYS1"/>
<gene>
    <name evidence="2" type="ORF">H2508_14005</name>
</gene>
<organism evidence="2 3">
    <name type="scientific">Sediminihaliea albiluteola</name>
    <dbReference type="NCBI Taxonomy" id="2758564"/>
    <lineage>
        <taxon>Bacteria</taxon>
        <taxon>Pseudomonadati</taxon>
        <taxon>Pseudomonadota</taxon>
        <taxon>Gammaproteobacteria</taxon>
        <taxon>Cellvibrionales</taxon>
        <taxon>Halieaceae</taxon>
        <taxon>Sediminihaliea</taxon>
    </lineage>
</organism>
<dbReference type="PANTHER" id="PTHR20935:SF0">
    <property type="entry name" value="SERINE_THREONINE-PROTEIN PHOSPHATASE PGAM5, MITOCHONDRIAL"/>
    <property type="match status" value="1"/>
</dbReference>
<evidence type="ECO:0000313" key="3">
    <source>
        <dbReference type="Proteomes" id="UP000539350"/>
    </source>
</evidence>
<sequence>MATIYLIRHGQASFGAADYDKLSELGERQAKALGTYLARQGIKLDAAYSGDLLRQRKTAELALASQPQKVNHRIDSRFNEIRNEEQIEHLLPQLMERDPALRALVDKGLADSKTYQKVIEAVFNYWVSPACKEPAIQSWEDYATAARDALQELMSEQGAGKTIAVFSSGGTIATLVAQVLGLGGEHTYKFYEPIFNCSVTQLFYSRDRVSLSYFNDRSFLQIMGNELGENLVSYR</sequence>
<dbReference type="GO" id="GO:0016787">
    <property type="term" value="F:hydrolase activity"/>
    <property type="evidence" value="ECO:0007669"/>
    <property type="project" value="UniProtKB-KW"/>
</dbReference>
<dbReference type="InterPro" id="IPR029033">
    <property type="entry name" value="His_PPase_superfam"/>
</dbReference>
<name>A0A7W2TYS1_9GAMM</name>
<protein>
    <submittedName>
        <fullName evidence="2">Histidine phosphatase family protein</fullName>
    </submittedName>
</protein>
<dbReference type="SUPFAM" id="SSF53254">
    <property type="entry name" value="Phosphoglycerate mutase-like"/>
    <property type="match status" value="1"/>
</dbReference>
<proteinExistence type="predicted"/>
<comment type="caution">
    <text evidence="2">The sequence shown here is derived from an EMBL/GenBank/DDBJ whole genome shotgun (WGS) entry which is preliminary data.</text>
</comment>
<dbReference type="SMART" id="SM00855">
    <property type="entry name" value="PGAM"/>
    <property type="match status" value="1"/>
</dbReference>
<dbReference type="InterPro" id="IPR051021">
    <property type="entry name" value="Mito_Ser/Thr_phosphatase"/>
</dbReference>
<dbReference type="EMBL" id="JACFXU010000018">
    <property type="protein sequence ID" value="MBA6414224.1"/>
    <property type="molecule type" value="Genomic_DNA"/>
</dbReference>
<dbReference type="RefSeq" id="WP_182175095.1">
    <property type="nucleotide sequence ID" value="NZ_JACFXU010000018.1"/>
</dbReference>
<keyword evidence="3" id="KW-1185">Reference proteome</keyword>
<dbReference type="InterPro" id="IPR013078">
    <property type="entry name" value="His_Pase_superF_clade-1"/>
</dbReference>
<dbReference type="PANTHER" id="PTHR20935">
    <property type="entry name" value="PHOSPHOGLYCERATE MUTASE-RELATED"/>
    <property type="match status" value="1"/>
</dbReference>
<evidence type="ECO:0000256" key="1">
    <source>
        <dbReference type="ARBA" id="ARBA00022801"/>
    </source>
</evidence>
<dbReference type="CDD" id="cd07067">
    <property type="entry name" value="HP_PGM_like"/>
    <property type="match status" value="1"/>
</dbReference>
<dbReference type="Pfam" id="PF00300">
    <property type="entry name" value="His_Phos_1"/>
    <property type="match status" value="2"/>
</dbReference>
<reference evidence="2 3" key="1">
    <citation type="submission" date="2020-07" db="EMBL/GenBank/DDBJ databases">
        <title>Halieaceae bacterium, F7430, whole genome shotgun sequencing project.</title>
        <authorList>
            <person name="Jiang S."/>
            <person name="Liu Z.W."/>
            <person name="Du Z.J."/>
        </authorList>
    </citation>
    <scope>NUCLEOTIDE SEQUENCE [LARGE SCALE GENOMIC DNA]</scope>
    <source>
        <strain evidence="2 3">F7430</strain>
    </source>
</reference>
<keyword evidence="1" id="KW-0378">Hydrolase</keyword>
<evidence type="ECO:0000313" key="2">
    <source>
        <dbReference type="EMBL" id="MBA6414224.1"/>
    </source>
</evidence>
<accession>A0A7W2TYS1</accession>